<dbReference type="Gene3D" id="2.60.40.10">
    <property type="entry name" value="Immunoglobulins"/>
    <property type="match status" value="1"/>
</dbReference>
<keyword evidence="1" id="KW-0732">Signal</keyword>
<evidence type="ECO:0000313" key="4">
    <source>
        <dbReference type="Proteomes" id="UP000327468"/>
    </source>
</evidence>
<evidence type="ECO:0000313" key="3">
    <source>
        <dbReference type="EMBL" id="KAB5575071.1"/>
    </source>
</evidence>
<dbReference type="InterPro" id="IPR007110">
    <property type="entry name" value="Ig-like_dom"/>
</dbReference>
<dbReference type="SUPFAM" id="SSF48726">
    <property type="entry name" value="Immunoglobulin"/>
    <property type="match status" value="1"/>
</dbReference>
<dbReference type="AlphaFoldDB" id="A0A5N5P801"/>
<reference evidence="3 4" key="1">
    <citation type="submission" date="2019-06" db="EMBL/GenBank/DDBJ databases">
        <title>A chromosome-scale genome assembly of the striped catfish, Pangasianodon hypophthalmus.</title>
        <authorList>
            <person name="Wen M."/>
            <person name="Zahm M."/>
            <person name="Roques C."/>
            <person name="Cabau C."/>
            <person name="Klopp C."/>
            <person name="Donnadieu C."/>
            <person name="Jouanno E."/>
            <person name="Avarre J.-C."/>
            <person name="Campet M."/>
            <person name="Ha T.T.T."/>
            <person name="Dugue R."/>
            <person name="Lampietro C."/>
            <person name="Louis A."/>
            <person name="Herpin A."/>
            <person name="Echchiki A."/>
            <person name="Berthelot C."/>
            <person name="Parey E."/>
            <person name="Roest-Crollius H."/>
            <person name="Braasch I."/>
            <person name="Postlethwait J."/>
            <person name="Bobe J."/>
            <person name="Montfort J."/>
            <person name="Bouchez O."/>
            <person name="Begum T."/>
            <person name="Schartl M."/>
            <person name="Guiguen Y."/>
        </authorList>
    </citation>
    <scope>NUCLEOTIDE SEQUENCE [LARGE SCALE GENOMIC DNA]</scope>
    <source>
        <strain evidence="3 4">Indonesia</strain>
        <tissue evidence="3">Blood</tissue>
    </source>
</reference>
<dbReference type="Proteomes" id="UP000327468">
    <property type="component" value="Chromosome 6"/>
</dbReference>
<dbReference type="SMART" id="SM00409">
    <property type="entry name" value="IG"/>
    <property type="match status" value="1"/>
</dbReference>
<dbReference type="InterPro" id="IPR036179">
    <property type="entry name" value="Ig-like_dom_sf"/>
</dbReference>
<dbReference type="EMBL" id="VFJC01000007">
    <property type="protein sequence ID" value="KAB5575071.1"/>
    <property type="molecule type" value="Genomic_DNA"/>
</dbReference>
<accession>A0A5N5P801</accession>
<proteinExistence type="predicted"/>
<evidence type="ECO:0000256" key="1">
    <source>
        <dbReference type="SAM" id="SignalP"/>
    </source>
</evidence>
<name>A0A5N5P801_PANHP</name>
<organism evidence="3 4">
    <name type="scientific">Pangasianodon hypophthalmus</name>
    <name type="common">Striped catfish</name>
    <name type="synonym">Helicophagus hypophthalmus</name>
    <dbReference type="NCBI Taxonomy" id="310915"/>
    <lineage>
        <taxon>Eukaryota</taxon>
        <taxon>Metazoa</taxon>
        <taxon>Chordata</taxon>
        <taxon>Craniata</taxon>
        <taxon>Vertebrata</taxon>
        <taxon>Euteleostomi</taxon>
        <taxon>Actinopterygii</taxon>
        <taxon>Neopterygii</taxon>
        <taxon>Teleostei</taxon>
        <taxon>Ostariophysi</taxon>
        <taxon>Siluriformes</taxon>
        <taxon>Pangasiidae</taxon>
        <taxon>Pangasianodon</taxon>
    </lineage>
</organism>
<evidence type="ECO:0000259" key="2">
    <source>
        <dbReference type="PROSITE" id="PS50835"/>
    </source>
</evidence>
<feature type="chain" id="PRO_5024331480" description="Ig-like domain-containing protein" evidence="1">
    <location>
        <begin position="26"/>
        <end position="198"/>
    </location>
</feature>
<sequence>MKLRQLMRLLLFWSTLYLQTPDGSAVTVTHDLSETNSKMSLEILEEKRSPLQIKPKITVNVILGNATELQCRNETSEGLVMWWQTPFGSFGEKYKFSTKDPIEMSNGNLRISKATLSHTGLYSCHLVDSRSTTVIPYRVNVLNEKHTQDKNEDKNSQRGRDIYHAILRHSLRSSCVILSVGHLYRGVYTRCIQPTLRH</sequence>
<dbReference type="InterPro" id="IPR013783">
    <property type="entry name" value="Ig-like_fold"/>
</dbReference>
<gene>
    <name evidence="3" type="ORF">PHYPO_G00216610</name>
</gene>
<dbReference type="InterPro" id="IPR003599">
    <property type="entry name" value="Ig_sub"/>
</dbReference>
<feature type="signal peptide" evidence="1">
    <location>
        <begin position="1"/>
        <end position="25"/>
    </location>
</feature>
<protein>
    <recommendedName>
        <fullName evidence="2">Ig-like domain-containing protein</fullName>
    </recommendedName>
</protein>
<dbReference type="PROSITE" id="PS50835">
    <property type="entry name" value="IG_LIKE"/>
    <property type="match status" value="1"/>
</dbReference>
<comment type="caution">
    <text evidence="3">The sequence shown here is derived from an EMBL/GenBank/DDBJ whole genome shotgun (WGS) entry which is preliminary data.</text>
</comment>
<feature type="domain" description="Ig-like" evidence="2">
    <location>
        <begin position="50"/>
        <end position="140"/>
    </location>
</feature>
<keyword evidence="4" id="KW-1185">Reference proteome</keyword>